<evidence type="ECO:0000313" key="2">
    <source>
        <dbReference type="EMBL" id="SKB74496.1"/>
    </source>
</evidence>
<name>A0A1T5DSK0_9SPHI</name>
<accession>A0A1T5DSK0</accession>
<dbReference type="Pfam" id="PF03168">
    <property type="entry name" value="LEA_2"/>
    <property type="match status" value="1"/>
</dbReference>
<dbReference type="EMBL" id="FUYR01000002">
    <property type="protein sequence ID" value="SKB74496.1"/>
    <property type="molecule type" value="Genomic_DNA"/>
</dbReference>
<dbReference type="RefSeq" id="WP_079703052.1">
    <property type="nucleotide sequence ID" value="NZ_FUYR01000002.1"/>
</dbReference>
<reference evidence="3" key="1">
    <citation type="submission" date="2017-02" db="EMBL/GenBank/DDBJ databases">
        <authorList>
            <person name="Varghese N."/>
            <person name="Submissions S."/>
        </authorList>
    </citation>
    <scope>NUCLEOTIDE SEQUENCE [LARGE SCALE GENOMIC DNA]</scope>
    <source>
        <strain evidence="3">DSM 22385</strain>
    </source>
</reference>
<dbReference type="Gene3D" id="2.60.40.1820">
    <property type="match status" value="1"/>
</dbReference>
<protein>
    <submittedName>
        <fullName evidence="2">Late embryogenesis abundant protein</fullName>
    </submittedName>
</protein>
<sequence>MKRLSIVILLAVLAAGCGLNKQARQIEALEKCTYEISSADSIYLAGRDISRLVKNKTLELRNVPELALALFRKNIPLKARVNLAITNPTSTEAAINQFEYIVLIKNQEIANGFVNQKVSIQPGGTTTVPVRVNSNIYSFLSNGKTMEEILDFVRGGESGAAERKGVVTIKIKPTIDVGGKLVRYPGYITIDKEVSSKILF</sequence>
<dbReference type="SUPFAM" id="SSF117070">
    <property type="entry name" value="LEA14-like"/>
    <property type="match status" value="1"/>
</dbReference>
<gene>
    <name evidence="2" type="ORF">SAMN05661099_2557</name>
</gene>
<organism evidence="2 3">
    <name type="scientific">Daejeonella lutea</name>
    <dbReference type="NCBI Taxonomy" id="572036"/>
    <lineage>
        <taxon>Bacteria</taxon>
        <taxon>Pseudomonadati</taxon>
        <taxon>Bacteroidota</taxon>
        <taxon>Sphingobacteriia</taxon>
        <taxon>Sphingobacteriales</taxon>
        <taxon>Sphingobacteriaceae</taxon>
        <taxon>Daejeonella</taxon>
    </lineage>
</organism>
<dbReference type="AlphaFoldDB" id="A0A1T5DSK0"/>
<proteinExistence type="predicted"/>
<evidence type="ECO:0000313" key="3">
    <source>
        <dbReference type="Proteomes" id="UP000189981"/>
    </source>
</evidence>
<evidence type="ECO:0000259" key="1">
    <source>
        <dbReference type="Pfam" id="PF03168"/>
    </source>
</evidence>
<dbReference type="OrthoDB" id="704817at2"/>
<feature type="domain" description="Late embryogenesis abundant protein LEA-2 subgroup" evidence="1">
    <location>
        <begin position="83"/>
        <end position="144"/>
    </location>
</feature>
<dbReference type="Proteomes" id="UP000189981">
    <property type="component" value="Unassembled WGS sequence"/>
</dbReference>
<dbReference type="InterPro" id="IPR004864">
    <property type="entry name" value="LEA_2"/>
</dbReference>
<keyword evidence="3" id="KW-1185">Reference proteome</keyword>
<dbReference type="PROSITE" id="PS51257">
    <property type="entry name" value="PROKAR_LIPOPROTEIN"/>
    <property type="match status" value="1"/>
</dbReference>